<reference evidence="1" key="1">
    <citation type="submission" date="2021-08" db="EMBL/GenBank/DDBJ databases">
        <title>Chromosome-Level Trichoderma cornu-damae using Hi-C Data.</title>
        <authorList>
            <person name="Kim C.S."/>
        </authorList>
    </citation>
    <scope>NUCLEOTIDE SEQUENCE</scope>
    <source>
        <strain evidence="1">KA19-0412C</strain>
    </source>
</reference>
<accession>A0A9P8QWQ3</accession>
<name>A0A9P8QWQ3_9HYPO</name>
<keyword evidence="2" id="KW-1185">Reference proteome</keyword>
<gene>
    <name evidence="1" type="ORF">Trco_001120</name>
</gene>
<evidence type="ECO:0000313" key="2">
    <source>
        <dbReference type="Proteomes" id="UP000827724"/>
    </source>
</evidence>
<comment type="caution">
    <text evidence="1">The sequence shown here is derived from an EMBL/GenBank/DDBJ whole genome shotgun (WGS) entry which is preliminary data.</text>
</comment>
<proteinExistence type="predicted"/>
<dbReference type="AlphaFoldDB" id="A0A9P8QWQ3"/>
<protein>
    <submittedName>
        <fullName evidence="1">Uncharacterized protein</fullName>
    </submittedName>
</protein>
<dbReference type="Proteomes" id="UP000827724">
    <property type="component" value="Unassembled WGS sequence"/>
</dbReference>
<dbReference type="EMBL" id="JAIWOZ010000001">
    <property type="protein sequence ID" value="KAH6611100.1"/>
    <property type="molecule type" value="Genomic_DNA"/>
</dbReference>
<organism evidence="1 2">
    <name type="scientific">Trichoderma cornu-damae</name>
    <dbReference type="NCBI Taxonomy" id="654480"/>
    <lineage>
        <taxon>Eukaryota</taxon>
        <taxon>Fungi</taxon>
        <taxon>Dikarya</taxon>
        <taxon>Ascomycota</taxon>
        <taxon>Pezizomycotina</taxon>
        <taxon>Sordariomycetes</taxon>
        <taxon>Hypocreomycetidae</taxon>
        <taxon>Hypocreales</taxon>
        <taxon>Hypocreaceae</taxon>
        <taxon>Trichoderma</taxon>
    </lineage>
</organism>
<sequence>MWYKVPGRKRLWAKAYGTVLWTDSHAMVQFRYQRVRAERRACAPYNDLTLRTNEARADFGVPCVEPRARPSSVRFGIASWS</sequence>
<evidence type="ECO:0000313" key="1">
    <source>
        <dbReference type="EMBL" id="KAH6611100.1"/>
    </source>
</evidence>